<evidence type="ECO:0000313" key="1">
    <source>
        <dbReference type="EMBL" id="AAA45872.1"/>
    </source>
</evidence>
<organism evidence="1">
    <name type="scientific">Epstein-Barr virus (strain GD1)</name>
    <name type="common">HHV-4</name>
    <name type="synonym">Human gammaherpesvirus 4</name>
    <dbReference type="NCBI Taxonomy" id="10376"/>
    <lineage>
        <taxon>Viruses</taxon>
        <taxon>Duplodnaviria</taxon>
        <taxon>Heunggongvirae</taxon>
        <taxon>Peploviricota</taxon>
        <taxon>Herviviricetes</taxon>
        <taxon>Herpesvirales</taxon>
        <taxon>Orthoherpesviridae</taxon>
        <taxon>Gammaherpesvirinae</taxon>
        <taxon>Lymphocryptovirus</taxon>
        <taxon>Lymphocryptovirus humangamma4</taxon>
    </lineage>
</organism>
<protein>
    <submittedName>
        <fullName evidence="1">Epstein-Barr virus early gene encoding a component of the restricted early antigen complex</fullName>
    </submittedName>
</protein>
<sequence>MSRCVVFPPTPVLAVANATLIELCFRSVSCFAVGYFFPQCLPAYFPSFHVLGPVDT</sequence>
<name>Q9YPG0_EBVG</name>
<proteinExistence type="predicted"/>
<dbReference type="EMBL" id="M17416">
    <property type="protein sequence ID" value="AAA45872.1"/>
    <property type="molecule type" value="Genomic_DNA"/>
</dbReference>
<reference evidence="1" key="1">
    <citation type="journal article" date="1987" name="Virology">
        <title>Identification of an Epstein-Barr virus early gene encoding a second component of the restricted early antigen complex.</title>
        <authorList>
            <person name="Pearson G.R."/>
            <person name="Luka J."/>
            <person name="Petti L."/>
            <person name="Sample J."/>
            <person name="Birkenbach M."/>
            <person name="Braun D."/>
            <person name="Kieff E."/>
        </authorList>
    </citation>
    <scope>NUCLEOTIDE SEQUENCE</scope>
</reference>
<organismHost>
    <name type="scientific">Homo sapiens</name>
    <name type="common">Human</name>
    <dbReference type="NCBI Taxonomy" id="9606"/>
</organismHost>
<accession>Q9YPG0</accession>